<sequence>MKESKRQKQFSSLLQKELSEIFQRNAASLLGTTDFVTVSRVQVSPDLGLARIYLSFMLSKQKEQLMDTIQYKKSEIRRLLGNRIGKVARVVPELVFYLDDSADYAARMDKIISDLDIPPADDED</sequence>
<evidence type="ECO:0000313" key="3">
    <source>
        <dbReference type="EMBL" id="WKN37860.1"/>
    </source>
</evidence>
<dbReference type="InterPro" id="IPR015946">
    <property type="entry name" value="KH_dom-like_a/b"/>
</dbReference>
<accession>A0AA49GSB1</accession>
<keyword evidence="2" id="KW-0963">Cytoplasm</keyword>
<reference evidence="3" key="2">
    <citation type="journal article" date="2024" name="Antonie Van Leeuwenhoek">
        <title>Roseihalotalea indica gen. nov., sp. nov., a halophilic Bacteroidetes from mesopelagic Southwest Indian Ocean with higher carbohydrate metabolic potential.</title>
        <authorList>
            <person name="Chen B."/>
            <person name="Zhang M."/>
            <person name="Lin D."/>
            <person name="Ye J."/>
            <person name="Tang K."/>
        </authorList>
    </citation>
    <scope>NUCLEOTIDE SEQUENCE</scope>
    <source>
        <strain evidence="3">TK19036</strain>
    </source>
</reference>
<dbReference type="PANTHER" id="PTHR33515">
    <property type="entry name" value="RIBOSOME-BINDING FACTOR A, CHLOROPLASTIC-RELATED"/>
    <property type="match status" value="1"/>
</dbReference>
<proteinExistence type="inferred from homology"/>
<dbReference type="GO" id="GO:0005829">
    <property type="term" value="C:cytosol"/>
    <property type="evidence" value="ECO:0007669"/>
    <property type="project" value="TreeGrafter"/>
</dbReference>
<dbReference type="Pfam" id="PF02033">
    <property type="entry name" value="RBFA"/>
    <property type="match status" value="1"/>
</dbReference>
<comment type="subcellular location">
    <subcellularLocation>
        <location evidence="2">Cytoplasm</location>
    </subcellularLocation>
</comment>
<protein>
    <recommendedName>
        <fullName evidence="2">Ribosome-binding factor A</fullName>
    </recommendedName>
</protein>
<name>A0AA49GSB1_9BACT</name>
<keyword evidence="1 2" id="KW-0690">Ribosome biogenesis</keyword>
<reference evidence="3" key="1">
    <citation type="journal article" date="2023" name="Comput. Struct. Biotechnol. J.">
        <title>Discovery of a novel marine Bacteroidetes with a rich repertoire of carbohydrate-active enzymes.</title>
        <authorList>
            <person name="Chen B."/>
            <person name="Liu G."/>
            <person name="Chen Q."/>
            <person name="Wang H."/>
            <person name="Liu L."/>
            <person name="Tang K."/>
        </authorList>
    </citation>
    <scope>NUCLEOTIDE SEQUENCE</scope>
    <source>
        <strain evidence="3">TK19036</strain>
    </source>
</reference>
<organism evidence="3">
    <name type="scientific">Roseihalotalea indica</name>
    <dbReference type="NCBI Taxonomy" id="2867963"/>
    <lineage>
        <taxon>Bacteria</taxon>
        <taxon>Pseudomonadati</taxon>
        <taxon>Bacteroidota</taxon>
        <taxon>Cytophagia</taxon>
        <taxon>Cytophagales</taxon>
        <taxon>Catalimonadaceae</taxon>
        <taxon>Roseihalotalea</taxon>
    </lineage>
</organism>
<dbReference type="InterPro" id="IPR000238">
    <property type="entry name" value="RbfA"/>
</dbReference>
<dbReference type="GO" id="GO:0043024">
    <property type="term" value="F:ribosomal small subunit binding"/>
    <property type="evidence" value="ECO:0007669"/>
    <property type="project" value="TreeGrafter"/>
</dbReference>
<evidence type="ECO:0000256" key="2">
    <source>
        <dbReference type="HAMAP-Rule" id="MF_00003"/>
    </source>
</evidence>
<dbReference type="InterPro" id="IPR023799">
    <property type="entry name" value="RbfA_dom_sf"/>
</dbReference>
<comment type="subunit">
    <text evidence="2">Monomer. Binds 30S ribosomal subunits, but not 50S ribosomal subunits or 70S ribosomes.</text>
</comment>
<dbReference type="AlphaFoldDB" id="A0AA49GSB1"/>
<dbReference type="PANTHER" id="PTHR33515:SF1">
    <property type="entry name" value="RIBOSOME-BINDING FACTOR A, CHLOROPLASTIC-RELATED"/>
    <property type="match status" value="1"/>
</dbReference>
<dbReference type="EMBL" id="CP120682">
    <property type="protein sequence ID" value="WKN37860.1"/>
    <property type="molecule type" value="Genomic_DNA"/>
</dbReference>
<dbReference type="GO" id="GO:0030490">
    <property type="term" value="P:maturation of SSU-rRNA"/>
    <property type="evidence" value="ECO:0007669"/>
    <property type="project" value="UniProtKB-UniRule"/>
</dbReference>
<comment type="similarity">
    <text evidence="2">Belongs to the RbfA family.</text>
</comment>
<dbReference type="HAMAP" id="MF_00003">
    <property type="entry name" value="RbfA"/>
    <property type="match status" value="1"/>
</dbReference>
<gene>
    <name evidence="2 3" type="primary">rbfA</name>
    <name evidence="3" type="ORF">K4G66_03955</name>
</gene>
<dbReference type="Gene3D" id="3.30.300.20">
    <property type="match status" value="1"/>
</dbReference>
<comment type="function">
    <text evidence="2">One of several proteins that assist in the late maturation steps of the functional core of the 30S ribosomal subunit. Associates with free 30S ribosomal subunits (but not with 30S subunits that are part of 70S ribosomes or polysomes). Required for efficient processing of 16S rRNA. May interact with the 5'-terminal helix region of 16S rRNA.</text>
</comment>
<dbReference type="NCBIfam" id="TIGR00082">
    <property type="entry name" value="rbfA"/>
    <property type="match status" value="1"/>
</dbReference>
<dbReference type="SUPFAM" id="SSF89919">
    <property type="entry name" value="Ribosome-binding factor A, RbfA"/>
    <property type="match status" value="1"/>
</dbReference>
<evidence type="ECO:0000256" key="1">
    <source>
        <dbReference type="ARBA" id="ARBA00022517"/>
    </source>
</evidence>